<organism evidence="5 6">
    <name type="scientific">Cobetia amphilecti</name>
    <dbReference type="NCBI Taxonomy" id="1055104"/>
    <lineage>
        <taxon>Bacteria</taxon>
        <taxon>Pseudomonadati</taxon>
        <taxon>Pseudomonadota</taxon>
        <taxon>Gammaproteobacteria</taxon>
        <taxon>Oceanospirillales</taxon>
        <taxon>Halomonadaceae</taxon>
        <taxon>Cobetia</taxon>
    </lineage>
</organism>
<keyword evidence="2" id="KW-0067">ATP-binding</keyword>
<dbReference type="PANTHER" id="PTHR21621:SF0">
    <property type="entry name" value="BETA-CITRYLGLUTAMATE SYNTHASE B-RELATED"/>
    <property type="match status" value="1"/>
</dbReference>
<dbReference type="InterPro" id="IPR011761">
    <property type="entry name" value="ATP-grasp"/>
</dbReference>
<dbReference type="Pfam" id="PF08443">
    <property type="entry name" value="RimK"/>
    <property type="match status" value="1"/>
</dbReference>
<proteinExistence type="predicted"/>
<dbReference type="PROSITE" id="PS50975">
    <property type="entry name" value="ATP_GRASP"/>
    <property type="match status" value="1"/>
</dbReference>
<keyword evidence="2" id="KW-0547">Nucleotide-binding</keyword>
<reference evidence="4 7" key="1">
    <citation type="submission" date="2023-04" db="EMBL/GenBank/DDBJ databases">
        <authorList>
            <person name="Otstavnykh N."/>
            <person name="Seitkalieva A."/>
            <person name="Bystritskaya E."/>
        </authorList>
    </citation>
    <scope>NUCLEOTIDE SEQUENCE [LARGE SCALE GENOMIC DNA]</scope>
    <source>
        <strain evidence="4 7">NRIC 0815</strain>
    </source>
</reference>
<dbReference type="EMBL" id="JASCSA010000003">
    <property type="protein sequence ID" value="MDI5883872.1"/>
    <property type="molecule type" value="Genomic_DNA"/>
</dbReference>
<dbReference type="Proteomes" id="UP001229025">
    <property type="component" value="Unassembled WGS sequence"/>
</dbReference>
<dbReference type="Gene3D" id="3.30.1490.20">
    <property type="entry name" value="ATP-grasp fold, A domain"/>
    <property type="match status" value="1"/>
</dbReference>
<evidence type="ECO:0000256" key="2">
    <source>
        <dbReference type="PROSITE-ProRule" id="PRU00409"/>
    </source>
</evidence>
<dbReference type="InterPro" id="IPR013651">
    <property type="entry name" value="ATP-grasp_RimK-type"/>
</dbReference>
<comment type="caution">
    <text evidence="5">The sequence shown here is derived from an EMBL/GenBank/DDBJ whole genome shotgun (WGS) entry which is preliminary data.</text>
</comment>
<feature type="domain" description="ATP-grasp" evidence="3">
    <location>
        <begin position="75"/>
        <end position="255"/>
    </location>
</feature>
<dbReference type="Proteomes" id="UP001170481">
    <property type="component" value="Unassembled WGS sequence"/>
</dbReference>
<evidence type="ECO:0000313" key="4">
    <source>
        <dbReference type="EMBL" id="MDI5883872.1"/>
    </source>
</evidence>
<dbReference type="SUPFAM" id="SSF56059">
    <property type="entry name" value="Glutathione synthetase ATP-binding domain-like"/>
    <property type="match status" value="1"/>
</dbReference>
<dbReference type="Gene3D" id="3.30.470.20">
    <property type="entry name" value="ATP-grasp fold, B domain"/>
    <property type="match status" value="1"/>
</dbReference>
<evidence type="ECO:0000313" key="7">
    <source>
        <dbReference type="Proteomes" id="UP001229025"/>
    </source>
</evidence>
<sequence length="278" mass="30797">MKLITFDAFRTLGIPGVRYIKPERMLDHLDEIRAADILLFPEYWQITTLVYGLGKRIFPSLPSYAIGHDKVEQTRVFQAICPDNVPPTEIRGASRQAIDDIEARFGYPLIVKEVKSSMGVGVKLIQSRSELEAHAAEHPVLYAQPRLEIDRDLRIVVVGGEVITAYWRVTPLGGYRSNVSQGGETAYDNIPAPAIALALHLAEALSVDHAGFDIAMVDGHPLVFEFNRLFGNQGIPDSSRRIGAAILRHLALDSSDNDPTPPLLTPRRVRRATLEETG</sequence>
<keyword evidence="1" id="KW-0464">Manganese</keyword>
<evidence type="ECO:0000259" key="3">
    <source>
        <dbReference type="PROSITE" id="PS50975"/>
    </source>
</evidence>
<reference evidence="4" key="4">
    <citation type="submission" date="2024-05" db="EMBL/GenBank/DDBJ databases">
        <title>Genome-based characterization of strain KMM 296 and proposal for reclassification of Cobetia litoralis and Cobetia pacifica, and emended description of the species Cobetia amphilecti and Cobetia marina.</title>
        <authorList>
            <person name="Balabanova L."/>
            <person name="Nedashkovskaya O."/>
        </authorList>
    </citation>
    <scope>NUCLEOTIDE SEQUENCE</scope>
    <source>
        <strain evidence="4">NRIC 0815</strain>
    </source>
</reference>
<name>A0AAP4X006_9GAMM</name>
<dbReference type="RefSeq" id="WP_131431041.1">
    <property type="nucleotide sequence ID" value="NZ_CANLSP010000005.1"/>
</dbReference>
<keyword evidence="7" id="KW-1185">Reference proteome</keyword>
<evidence type="ECO:0000313" key="5">
    <source>
        <dbReference type="EMBL" id="MDO6673689.1"/>
    </source>
</evidence>
<evidence type="ECO:0000313" key="6">
    <source>
        <dbReference type="Proteomes" id="UP001170481"/>
    </source>
</evidence>
<evidence type="ECO:0000256" key="1">
    <source>
        <dbReference type="ARBA" id="ARBA00023211"/>
    </source>
</evidence>
<dbReference type="AlphaFoldDB" id="A0AAP4X006"/>
<accession>A0AAP4X006</accession>
<dbReference type="GO" id="GO:0005737">
    <property type="term" value="C:cytoplasm"/>
    <property type="evidence" value="ECO:0007669"/>
    <property type="project" value="TreeGrafter"/>
</dbReference>
<gene>
    <name evidence="5" type="ORF">Q4535_16415</name>
    <name evidence="4" type="ORF">QLT01_05815</name>
</gene>
<reference evidence="5" key="2">
    <citation type="submission" date="2023-07" db="EMBL/GenBank/DDBJ databases">
        <title>Genome content predicts the carbon catabolic preferences of heterotrophic bacteria.</title>
        <authorList>
            <person name="Gralka M."/>
        </authorList>
    </citation>
    <scope>NUCLEOTIDE SEQUENCE</scope>
    <source>
        <strain evidence="5">C2R13</strain>
    </source>
</reference>
<dbReference type="EMBL" id="JAUORK010000030">
    <property type="protein sequence ID" value="MDO6673689.1"/>
    <property type="molecule type" value="Genomic_DNA"/>
</dbReference>
<dbReference type="GO" id="GO:0005524">
    <property type="term" value="F:ATP binding"/>
    <property type="evidence" value="ECO:0007669"/>
    <property type="project" value="UniProtKB-UniRule"/>
</dbReference>
<dbReference type="GO" id="GO:0046872">
    <property type="term" value="F:metal ion binding"/>
    <property type="evidence" value="ECO:0007669"/>
    <property type="project" value="InterPro"/>
</dbReference>
<protein>
    <recommendedName>
        <fullName evidence="3">ATP-grasp domain-containing protein</fullName>
    </recommendedName>
</protein>
<reference evidence="7" key="3">
    <citation type="submission" date="2023-07" db="EMBL/GenBank/DDBJ databases">
        <title>Genome-based characterization of strain KMM 296 and proposal for reclassification of Cobetia litoralis and Cobetia pacifica, and emended description of the species Cobetia amphilecti and Cobetia marina.</title>
        <authorList>
            <person name="Balabanova L."/>
            <person name="Nedashkovskaya O."/>
        </authorList>
    </citation>
    <scope>NUCLEOTIDE SEQUENCE [LARGE SCALE GENOMIC DNA]</scope>
    <source>
        <strain evidence="7">NRIC 0815</strain>
    </source>
</reference>
<dbReference type="InterPro" id="IPR013815">
    <property type="entry name" value="ATP_grasp_subdomain_1"/>
</dbReference>
<dbReference type="GO" id="GO:0016879">
    <property type="term" value="F:ligase activity, forming carbon-nitrogen bonds"/>
    <property type="evidence" value="ECO:0007669"/>
    <property type="project" value="TreeGrafter"/>
</dbReference>
<dbReference type="PANTHER" id="PTHR21621">
    <property type="entry name" value="RIBOSOMAL PROTEIN S6 MODIFICATION PROTEIN"/>
    <property type="match status" value="1"/>
</dbReference>